<protein>
    <submittedName>
        <fullName evidence="1">Uncharacterized protein</fullName>
    </submittedName>
</protein>
<proteinExistence type="predicted"/>
<organism evidence="1 2">
    <name type="scientific">Candidatus Nitrotoga arctica</name>
    <dbReference type="NCBI Taxonomy" id="453162"/>
    <lineage>
        <taxon>Bacteria</taxon>
        <taxon>Pseudomonadati</taxon>
        <taxon>Pseudomonadota</taxon>
        <taxon>Betaproteobacteria</taxon>
        <taxon>Nitrosomonadales</taxon>
        <taxon>Gallionellaceae</taxon>
        <taxon>Candidatus Nitrotoga</taxon>
    </lineage>
</organism>
<keyword evidence="2" id="KW-1185">Reference proteome</keyword>
<sequence length="62" mass="6804">MGTFLCPRGFVYLRDGVYAHDWAVAMVNAVLGMINATRLGTPSGCENLYEAKTCPLYLTDSE</sequence>
<reference evidence="1 2" key="1">
    <citation type="submission" date="2021-10" db="EMBL/GenBank/DDBJ databases">
        <authorList>
            <person name="Koch H."/>
        </authorList>
    </citation>
    <scope>NUCLEOTIDE SEQUENCE [LARGE SCALE GENOMIC DNA]</scope>
    <source>
        <strain evidence="1">6680</strain>
    </source>
</reference>
<name>A0ABN8AMZ8_9PROT</name>
<dbReference type="Proteomes" id="UP000839052">
    <property type="component" value="Chromosome"/>
</dbReference>
<gene>
    <name evidence="1" type="ORF">NTG6680_2151</name>
</gene>
<accession>A0ABN8AMZ8</accession>
<evidence type="ECO:0000313" key="2">
    <source>
        <dbReference type="Proteomes" id="UP000839052"/>
    </source>
</evidence>
<evidence type="ECO:0000313" key="1">
    <source>
        <dbReference type="EMBL" id="CAG9933400.1"/>
    </source>
</evidence>
<dbReference type="EMBL" id="OU912926">
    <property type="protein sequence ID" value="CAG9933400.1"/>
    <property type="molecule type" value="Genomic_DNA"/>
</dbReference>